<sequence>MRAFLKSFTTILSLVGVTLASAMAVGAQGSGRHGYAVSSDIRSGYRDGYWDTAGQWRRWDNERDIRNYHDNHAGTFRDWDHATVTVVDGWPAGRRVSSVGGVAYAYRDGYWDRMRRWHRWNDDREHRNYRALKAAKYRDWNHDRDGGDGWRQD</sequence>
<proteinExistence type="predicted"/>
<organism evidence="2 3">
    <name type="scientific">Rhizomicrobium electricum</name>
    <dbReference type="NCBI Taxonomy" id="480070"/>
    <lineage>
        <taxon>Bacteria</taxon>
        <taxon>Pseudomonadati</taxon>
        <taxon>Pseudomonadota</taxon>
        <taxon>Alphaproteobacteria</taxon>
        <taxon>Micropepsales</taxon>
        <taxon>Micropepsaceae</taxon>
        <taxon>Rhizomicrobium</taxon>
    </lineage>
</organism>
<reference evidence="2 3" key="1">
    <citation type="journal article" date="2019" name="Int. J. Syst. Evol. Microbiol.">
        <title>The Global Catalogue of Microorganisms (GCM) 10K type strain sequencing project: providing services to taxonomists for standard genome sequencing and annotation.</title>
        <authorList>
            <consortium name="The Broad Institute Genomics Platform"/>
            <consortium name="The Broad Institute Genome Sequencing Center for Infectious Disease"/>
            <person name="Wu L."/>
            <person name="Ma J."/>
        </authorList>
    </citation>
    <scope>NUCLEOTIDE SEQUENCE [LARGE SCALE GENOMIC DNA]</scope>
    <source>
        <strain evidence="2 3">JCM 15089</strain>
    </source>
</reference>
<protein>
    <submittedName>
        <fullName evidence="2">Uncharacterized protein</fullName>
    </submittedName>
</protein>
<evidence type="ECO:0000256" key="1">
    <source>
        <dbReference type="SAM" id="SignalP"/>
    </source>
</evidence>
<evidence type="ECO:0000313" key="2">
    <source>
        <dbReference type="EMBL" id="GAA0561423.1"/>
    </source>
</evidence>
<name>A0ABN1E8J6_9PROT</name>
<comment type="caution">
    <text evidence="2">The sequence shown here is derived from an EMBL/GenBank/DDBJ whole genome shotgun (WGS) entry which is preliminary data.</text>
</comment>
<keyword evidence="1" id="KW-0732">Signal</keyword>
<feature type="chain" id="PRO_5047081744" evidence="1">
    <location>
        <begin position="28"/>
        <end position="153"/>
    </location>
</feature>
<keyword evidence="3" id="KW-1185">Reference proteome</keyword>
<feature type="signal peptide" evidence="1">
    <location>
        <begin position="1"/>
        <end position="27"/>
    </location>
</feature>
<accession>A0ABN1E8J6</accession>
<evidence type="ECO:0000313" key="3">
    <source>
        <dbReference type="Proteomes" id="UP001499951"/>
    </source>
</evidence>
<gene>
    <name evidence="2" type="ORF">GCM10008942_07310</name>
</gene>
<dbReference type="Proteomes" id="UP001499951">
    <property type="component" value="Unassembled WGS sequence"/>
</dbReference>
<dbReference type="EMBL" id="BAAADD010000002">
    <property type="protein sequence ID" value="GAA0561423.1"/>
    <property type="molecule type" value="Genomic_DNA"/>
</dbReference>